<dbReference type="Gene3D" id="1.20.120.530">
    <property type="entry name" value="GntR ligand-binding domain-like"/>
    <property type="match status" value="1"/>
</dbReference>
<feature type="domain" description="HTH gntR-type" evidence="4">
    <location>
        <begin position="11"/>
        <end position="78"/>
    </location>
</feature>
<comment type="caution">
    <text evidence="5">The sequence shown here is derived from an EMBL/GenBank/DDBJ whole genome shotgun (WGS) entry which is preliminary data.</text>
</comment>
<dbReference type="SMART" id="SM00345">
    <property type="entry name" value="HTH_GNTR"/>
    <property type="match status" value="1"/>
</dbReference>
<gene>
    <name evidence="5" type="ORF">XYCOK13_31000</name>
</gene>
<dbReference type="Gene3D" id="1.10.10.10">
    <property type="entry name" value="Winged helix-like DNA-binding domain superfamily/Winged helix DNA-binding domain"/>
    <property type="match status" value="1"/>
</dbReference>
<keyword evidence="3" id="KW-0804">Transcription</keyword>
<dbReference type="Pfam" id="PF00392">
    <property type="entry name" value="GntR"/>
    <property type="match status" value="1"/>
</dbReference>
<dbReference type="GO" id="GO:0003677">
    <property type="term" value="F:DNA binding"/>
    <property type="evidence" value="ECO:0007669"/>
    <property type="project" value="UniProtKB-KW"/>
</dbReference>
<dbReference type="SUPFAM" id="SSF46785">
    <property type="entry name" value="Winged helix' DNA-binding domain"/>
    <property type="match status" value="1"/>
</dbReference>
<dbReference type="PROSITE" id="PS50949">
    <property type="entry name" value="HTH_GNTR"/>
    <property type="match status" value="1"/>
</dbReference>
<evidence type="ECO:0000313" key="5">
    <source>
        <dbReference type="EMBL" id="GIQ70276.1"/>
    </source>
</evidence>
<evidence type="ECO:0000256" key="2">
    <source>
        <dbReference type="ARBA" id="ARBA00023125"/>
    </source>
</evidence>
<dbReference type="Pfam" id="PF07729">
    <property type="entry name" value="FCD"/>
    <property type="match status" value="1"/>
</dbReference>
<dbReference type="GO" id="GO:0003700">
    <property type="term" value="F:DNA-binding transcription factor activity"/>
    <property type="evidence" value="ECO:0007669"/>
    <property type="project" value="InterPro"/>
</dbReference>
<name>A0A8J4H644_9BACL</name>
<keyword evidence="6" id="KW-1185">Reference proteome</keyword>
<organism evidence="5 6">
    <name type="scientific">Xylanibacillus composti</name>
    <dbReference type="NCBI Taxonomy" id="1572762"/>
    <lineage>
        <taxon>Bacteria</taxon>
        <taxon>Bacillati</taxon>
        <taxon>Bacillota</taxon>
        <taxon>Bacilli</taxon>
        <taxon>Bacillales</taxon>
        <taxon>Paenibacillaceae</taxon>
        <taxon>Xylanibacillus</taxon>
    </lineage>
</organism>
<keyword evidence="2" id="KW-0238">DNA-binding</keyword>
<dbReference type="InterPro" id="IPR011711">
    <property type="entry name" value="GntR_C"/>
</dbReference>
<protein>
    <submittedName>
        <fullName evidence="5">GntR family transcriptional regulator</fullName>
    </submittedName>
</protein>
<dbReference type="PANTHER" id="PTHR43537">
    <property type="entry name" value="TRANSCRIPTIONAL REGULATOR, GNTR FAMILY"/>
    <property type="match status" value="1"/>
</dbReference>
<reference evidence="5" key="1">
    <citation type="submission" date="2021-04" db="EMBL/GenBank/DDBJ databases">
        <title>Draft genome sequence of Xylanibacillus composti strain K13.</title>
        <authorList>
            <person name="Uke A."/>
            <person name="Chhe C."/>
            <person name="Baramee S."/>
            <person name="Kosugi A."/>
        </authorList>
    </citation>
    <scope>NUCLEOTIDE SEQUENCE</scope>
    <source>
        <strain evidence="5">K13</strain>
    </source>
</reference>
<sequence>MLGNQHTFRNNSISAQVYTMLKKEILEGNLQPGERLIVLEIAGRFQISQAPVREALERLKQEGLIVGQPNKGSVVSNITSKEIRDIFVLREIIEGFAVRESMPHLDEDDFRYLENLLDEMDEAAKQDDMLKILERDMEFHGFFYKRCNNHAILELWNHMRSKVMRFMAISNRYYSTKKLAAYHRPLIEVLKSGDAAEAERQFIDHMKSYKVIHLD</sequence>
<dbReference type="InterPro" id="IPR008920">
    <property type="entry name" value="TF_FadR/GntR_C"/>
</dbReference>
<dbReference type="RefSeq" id="WP_213413054.1">
    <property type="nucleotide sequence ID" value="NZ_BOVK01000043.1"/>
</dbReference>
<proteinExistence type="predicted"/>
<evidence type="ECO:0000256" key="3">
    <source>
        <dbReference type="ARBA" id="ARBA00023163"/>
    </source>
</evidence>
<dbReference type="CDD" id="cd07377">
    <property type="entry name" value="WHTH_GntR"/>
    <property type="match status" value="1"/>
</dbReference>
<dbReference type="Proteomes" id="UP000677918">
    <property type="component" value="Unassembled WGS sequence"/>
</dbReference>
<evidence type="ECO:0000313" key="6">
    <source>
        <dbReference type="Proteomes" id="UP000677918"/>
    </source>
</evidence>
<keyword evidence="1" id="KW-0805">Transcription regulation</keyword>
<dbReference type="AlphaFoldDB" id="A0A8J4H644"/>
<accession>A0A8J4H644</accession>
<dbReference type="PANTHER" id="PTHR43537:SF24">
    <property type="entry name" value="GLUCONATE OPERON TRANSCRIPTIONAL REPRESSOR"/>
    <property type="match status" value="1"/>
</dbReference>
<dbReference type="InterPro" id="IPR000524">
    <property type="entry name" value="Tscrpt_reg_HTH_GntR"/>
</dbReference>
<dbReference type="InterPro" id="IPR036388">
    <property type="entry name" value="WH-like_DNA-bd_sf"/>
</dbReference>
<dbReference type="SUPFAM" id="SSF48008">
    <property type="entry name" value="GntR ligand-binding domain-like"/>
    <property type="match status" value="1"/>
</dbReference>
<dbReference type="InterPro" id="IPR036390">
    <property type="entry name" value="WH_DNA-bd_sf"/>
</dbReference>
<evidence type="ECO:0000259" key="4">
    <source>
        <dbReference type="PROSITE" id="PS50949"/>
    </source>
</evidence>
<dbReference type="SMART" id="SM00895">
    <property type="entry name" value="FCD"/>
    <property type="match status" value="1"/>
</dbReference>
<evidence type="ECO:0000256" key="1">
    <source>
        <dbReference type="ARBA" id="ARBA00023015"/>
    </source>
</evidence>
<dbReference type="EMBL" id="BOVK01000043">
    <property type="protein sequence ID" value="GIQ70276.1"/>
    <property type="molecule type" value="Genomic_DNA"/>
</dbReference>